<accession>A0A839N5L2</accession>
<dbReference type="InterPro" id="IPR036237">
    <property type="entry name" value="Xyl_isomerase-like_sf"/>
</dbReference>
<protein>
    <submittedName>
        <fullName evidence="3">Sugar phosphate isomerase/epimerase</fullName>
    </submittedName>
</protein>
<name>A0A839N5L2_9MICO</name>
<organism evidence="3 4">
    <name type="scientific">Flexivirga oryzae</name>
    <dbReference type="NCBI Taxonomy" id="1794944"/>
    <lineage>
        <taxon>Bacteria</taxon>
        <taxon>Bacillati</taxon>
        <taxon>Actinomycetota</taxon>
        <taxon>Actinomycetes</taxon>
        <taxon>Micrococcales</taxon>
        <taxon>Dermacoccaceae</taxon>
        <taxon>Flexivirga</taxon>
    </lineage>
</organism>
<keyword evidence="3" id="KW-0413">Isomerase</keyword>
<dbReference type="Proteomes" id="UP000559182">
    <property type="component" value="Unassembled WGS sequence"/>
</dbReference>
<evidence type="ECO:0000313" key="4">
    <source>
        <dbReference type="Proteomes" id="UP000559182"/>
    </source>
</evidence>
<dbReference type="EMBL" id="JACHVQ010000001">
    <property type="protein sequence ID" value="MBB2890926.1"/>
    <property type="molecule type" value="Genomic_DNA"/>
</dbReference>
<dbReference type="InterPro" id="IPR050312">
    <property type="entry name" value="IolE/XylAMocC-like"/>
</dbReference>
<dbReference type="RefSeq" id="WP_183319265.1">
    <property type="nucleotide sequence ID" value="NZ_JACHVQ010000001.1"/>
</dbReference>
<gene>
    <name evidence="3" type="ORF">FHU39_000910</name>
</gene>
<keyword evidence="4" id="KW-1185">Reference proteome</keyword>
<proteinExistence type="predicted"/>
<dbReference type="InterPro" id="IPR013022">
    <property type="entry name" value="Xyl_isomerase-like_TIM-brl"/>
</dbReference>
<comment type="caution">
    <text evidence="3">The sequence shown here is derived from an EMBL/GenBank/DDBJ whole genome shotgun (WGS) entry which is preliminary data.</text>
</comment>
<dbReference type="PANTHER" id="PTHR12110">
    <property type="entry name" value="HYDROXYPYRUVATE ISOMERASE"/>
    <property type="match status" value="1"/>
</dbReference>
<evidence type="ECO:0000313" key="3">
    <source>
        <dbReference type="EMBL" id="MBB2890926.1"/>
    </source>
</evidence>
<feature type="domain" description="Xylose isomerase-like TIM barrel" evidence="2">
    <location>
        <begin position="20"/>
        <end position="261"/>
    </location>
</feature>
<dbReference type="AlphaFoldDB" id="A0A839N5L2"/>
<dbReference type="Pfam" id="PF01261">
    <property type="entry name" value="AP_endonuc_2"/>
    <property type="match status" value="1"/>
</dbReference>
<dbReference type="GO" id="GO:0016853">
    <property type="term" value="F:isomerase activity"/>
    <property type="evidence" value="ECO:0007669"/>
    <property type="project" value="UniProtKB-KW"/>
</dbReference>
<evidence type="ECO:0000259" key="2">
    <source>
        <dbReference type="Pfam" id="PF01261"/>
    </source>
</evidence>
<dbReference type="SUPFAM" id="SSF51658">
    <property type="entry name" value="Xylose isomerase-like"/>
    <property type="match status" value="1"/>
</dbReference>
<sequence>MPFAFSTLGCPDRTLQEVLELATSRGVDGLELRAAPDAVVHIGLDDQQRTAVREQCAAAGVQVLALASYLRVCELGDDEAFARDASDHLRLASDLGASYLRVFPGPGGAGAEGDERAVLRLTEIAPLAHQLGVRIGLETHDSHPRGADIAAILWALDERLPEHGVEVIWDALHPWRAGEDPVDTLQAVAPWLGYVQIKDADAGPDGALRAVGRGDLPLDRIAAELPHRGSLWWSLEWEKVWHPELAELPEALDDALDWYRRAVLPG</sequence>
<evidence type="ECO:0000256" key="1">
    <source>
        <dbReference type="ARBA" id="ARBA00023277"/>
    </source>
</evidence>
<keyword evidence="1" id="KW-0119">Carbohydrate metabolism</keyword>
<reference evidence="3 4" key="1">
    <citation type="submission" date="2020-08" db="EMBL/GenBank/DDBJ databases">
        <title>Sequencing the genomes of 1000 actinobacteria strains.</title>
        <authorList>
            <person name="Klenk H.-P."/>
        </authorList>
    </citation>
    <scope>NUCLEOTIDE SEQUENCE [LARGE SCALE GENOMIC DNA]</scope>
    <source>
        <strain evidence="3 4">DSM 105369</strain>
    </source>
</reference>
<dbReference type="Gene3D" id="3.20.20.150">
    <property type="entry name" value="Divalent-metal-dependent TIM barrel enzymes"/>
    <property type="match status" value="1"/>
</dbReference>